<dbReference type="EMBL" id="JAGFBR010000013">
    <property type="protein sequence ID" value="KAH0456861.1"/>
    <property type="molecule type" value="Genomic_DNA"/>
</dbReference>
<name>A0AAV7GL47_DENCH</name>
<gene>
    <name evidence="1" type="ORF">IEQ34_014768</name>
</gene>
<evidence type="ECO:0000313" key="1">
    <source>
        <dbReference type="EMBL" id="KAH0456861.1"/>
    </source>
</evidence>
<evidence type="ECO:0000313" key="2">
    <source>
        <dbReference type="Proteomes" id="UP000775213"/>
    </source>
</evidence>
<proteinExistence type="predicted"/>
<sequence length="96" mass="10981">MKFREEEIQVITIEEKYEAEDSRSQLFKNVSFVHGVVSSSRHHRRFGYAPKSRNEISAVVTPDTYCDCLSCQTGKLSTPYAAPYSGTMQECCRNLH</sequence>
<organism evidence="1 2">
    <name type="scientific">Dendrobium chrysotoxum</name>
    <name type="common">Orchid</name>
    <dbReference type="NCBI Taxonomy" id="161865"/>
    <lineage>
        <taxon>Eukaryota</taxon>
        <taxon>Viridiplantae</taxon>
        <taxon>Streptophyta</taxon>
        <taxon>Embryophyta</taxon>
        <taxon>Tracheophyta</taxon>
        <taxon>Spermatophyta</taxon>
        <taxon>Magnoliopsida</taxon>
        <taxon>Liliopsida</taxon>
        <taxon>Asparagales</taxon>
        <taxon>Orchidaceae</taxon>
        <taxon>Epidendroideae</taxon>
        <taxon>Malaxideae</taxon>
        <taxon>Dendrobiinae</taxon>
        <taxon>Dendrobium</taxon>
    </lineage>
</organism>
<comment type="caution">
    <text evidence="1">The sequence shown here is derived from an EMBL/GenBank/DDBJ whole genome shotgun (WGS) entry which is preliminary data.</text>
</comment>
<protein>
    <submittedName>
        <fullName evidence="1">Uncharacterized protein</fullName>
    </submittedName>
</protein>
<accession>A0AAV7GL47</accession>
<dbReference type="Proteomes" id="UP000775213">
    <property type="component" value="Unassembled WGS sequence"/>
</dbReference>
<dbReference type="AlphaFoldDB" id="A0AAV7GL47"/>
<keyword evidence="2" id="KW-1185">Reference proteome</keyword>
<reference evidence="1 2" key="1">
    <citation type="journal article" date="2021" name="Hortic Res">
        <title>Chromosome-scale assembly of the Dendrobium chrysotoxum genome enhances the understanding of orchid evolution.</title>
        <authorList>
            <person name="Zhang Y."/>
            <person name="Zhang G.Q."/>
            <person name="Zhang D."/>
            <person name="Liu X.D."/>
            <person name="Xu X.Y."/>
            <person name="Sun W.H."/>
            <person name="Yu X."/>
            <person name="Zhu X."/>
            <person name="Wang Z.W."/>
            <person name="Zhao X."/>
            <person name="Zhong W.Y."/>
            <person name="Chen H."/>
            <person name="Yin W.L."/>
            <person name="Huang T."/>
            <person name="Niu S.C."/>
            <person name="Liu Z.J."/>
        </authorList>
    </citation>
    <scope>NUCLEOTIDE SEQUENCE [LARGE SCALE GENOMIC DNA]</scope>
    <source>
        <strain evidence="1">Lindl</strain>
    </source>
</reference>